<dbReference type="GO" id="GO:0005743">
    <property type="term" value="C:mitochondrial inner membrane"/>
    <property type="evidence" value="ECO:0007669"/>
    <property type="project" value="UniProtKB-SubCell"/>
</dbReference>
<evidence type="ECO:0000313" key="12">
    <source>
        <dbReference type="EMBL" id="AGU60002.1"/>
    </source>
</evidence>
<dbReference type="PANTHER" id="PTHR10422">
    <property type="entry name" value="CYTOCHROME C OXIDASE SUBUNIT 1"/>
    <property type="match status" value="1"/>
</dbReference>
<dbReference type="Gene3D" id="1.20.210.10">
    <property type="entry name" value="Cytochrome c oxidase-like, subunit I domain"/>
    <property type="match status" value="1"/>
</dbReference>
<dbReference type="AlphaFoldDB" id="V9P560"/>
<evidence type="ECO:0000256" key="5">
    <source>
        <dbReference type="ARBA" id="ARBA00015947"/>
    </source>
</evidence>
<comment type="catalytic activity">
    <reaction evidence="9">
        <text>4 Fe(II)-[cytochrome c] + O2 + 8 H(+)(in) = 4 Fe(III)-[cytochrome c] + 2 H2O + 4 H(+)(out)</text>
        <dbReference type="Rhea" id="RHEA:11436"/>
        <dbReference type="Rhea" id="RHEA-COMP:10350"/>
        <dbReference type="Rhea" id="RHEA-COMP:14399"/>
        <dbReference type="ChEBI" id="CHEBI:15377"/>
        <dbReference type="ChEBI" id="CHEBI:15378"/>
        <dbReference type="ChEBI" id="CHEBI:15379"/>
        <dbReference type="ChEBI" id="CHEBI:29033"/>
        <dbReference type="ChEBI" id="CHEBI:29034"/>
        <dbReference type="EC" id="7.1.1.9"/>
    </reaction>
</comment>
<dbReference type="InterPro" id="IPR036927">
    <property type="entry name" value="Cyt_c_oxase-like_su1_sf"/>
</dbReference>
<comment type="similarity">
    <text evidence="4 9">Belongs to the heme-copper respiratory oxidase family.</text>
</comment>
<evidence type="ECO:0000256" key="7">
    <source>
        <dbReference type="ARBA" id="ARBA00022989"/>
    </source>
</evidence>
<feature type="transmembrane region" description="Helical" evidence="10">
    <location>
        <begin position="166"/>
        <end position="190"/>
    </location>
</feature>
<dbReference type="Pfam" id="PF00115">
    <property type="entry name" value="COX1"/>
    <property type="match status" value="1"/>
</dbReference>
<keyword evidence="9" id="KW-0679">Respiratory chain</keyword>
<dbReference type="InterPro" id="IPR023616">
    <property type="entry name" value="Cyt_c_oxase-like_su1_dom"/>
</dbReference>
<comment type="function">
    <text evidence="9">Component of the cytochrome c oxidase, the last enzyme in the mitochondrial electron transport chain which drives oxidative phosphorylation. The respiratory chain contains 3 multisubunit complexes succinate dehydrogenase (complex II, CII), ubiquinol-cytochrome c oxidoreductase (cytochrome b-c1 complex, complex III, CIII) and cytochrome c oxidase (complex IV, CIV), that cooperate to transfer electrons derived from NADH and succinate to molecular oxygen, creating an electrochemical gradient over the inner membrane that drives transmembrane transport and the ATP synthase. Cytochrome c oxidase is the component of the respiratory chain that catalyzes the reduction of oxygen to water. Electrons originating from reduced cytochrome c in the intermembrane space (IMS) are transferred via the dinuclear copper A center (CU(A)) of subunit 2 and heme A of subunit 1 to the active site in subunit 1, a binuclear center (BNC) formed by heme A3 and copper B (CU(B)). The BNC reduces molecular oxygen to 2 water molecules using 4 electrons from cytochrome c in the IMS and 4 protons from the mitochondrial matrix.</text>
</comment>
<evidence type="ECO:0000256" key="10">
    <source>
        <dbReference type="SAM" id="Phobius"/>
    </source>
</evidence>
<dbReference type="GO" id="GO:0046872">
    <property type="term" value="F:metal ion binding"/>
    <property type="evidence" value="ECO:0007669"/>
    <property type="project" value="UniProtKB-KW"/>
</dbReference>
<keyword evidence="9" id="KW-0408">Iron</keyword>
<feature type="transmembrane region" description="Helical" evidence="10">
    <location>
        <begin position="326"/>
        <end position="350"/>
    </location>
</feature>
<dbReference type="PANTHER" id="PTHR10422:SF18">
    <property type="entry name" value="CYTOCHROME C OXIDASE SUBUNIT 1"/>
    <property type="match status" value="1"/>
</dbReference>
<proteinExistence type="inferred from homology"/>
<dbReference type="GO" id="GO:0020037">
    <property type="term" value="F:heme binding"/>
    <property type="evidence" value="ECO:0007669"/>
    <property type="project" value="InterPro"/>
</dbReference>
<dbReference type="InterPro" id="IPR000883">
    <property type="entry name" value="Cyt_C_Oxase_1"/>
</dbReference>
<gene>
    <name evidence="12" type="primary">COI</name>
</gene>
<keyword evidence="7 10" id="KW-1133">Transmembrane helix</keyword>
<feature type="transmembrane region" description="Helical" evidence="10">
    <location>
        <begin position="126"/>
        <end position="146"/>
    </location>
</feature>
<keyword evidence="9" id="KW-0479">Metal-binding</keyword>
<keyword evidence="9" id="KW-0999">Mitochondrion inner membrane</keyword>
<dbReference type="UniPathway" id="UPA00705"/>
<comment type="pathway">
    <text evidence="3 9">Energy metabolism; oxidative phosphorylation.</text>
</comment>
<feature type="transmembrane region" description="Helical" evidence="10">
    <location>
        <begin position="504"/>
        <end position="524"/>
    </location>
</feature>
<evidence type="ECO:0000256" key="1">
    <source>
        <dbReference type="ARBA" id="ARBA00001971"/>
    </source>
</evidence>
<feature type="transmembrane region" description="Helical" evidence="10">
    <location>
        <begin position="243"/>
        <end position="267"/>
    </location>
</feature>
<keyword evidence="6 9" id="KW-0812">Transmembrane</keyword>
<evidence type="ECO:0000256" key="4">
    <source>
        <dbReference type="ARBA" id="ARBA00009578"/>
    </source>
</evidence>
<organism evidence="12">
    <name type="scientific">Dicyema furuyi</name>
    <dbReference type="NCBI Taxonomy" id="1393952"/>
    <lineage>
        <taxon>Eukaryota</taxon>
        <taxon>Metazoa</taxon>
        <taxon>Spiralia</taxon>
        <taxon>Lophotrochozoa</taxon>
        <taxon>Mesozoa</taxon>
        <taxon>Dicyemida</taxon>
        <taxon>Rhombozoa</taxon>
        <taxon>Dicyemidae</taxon>
        <taxon>Dicyema</taxon>
    </lineage>
</organism>
<dbReference type="PRINTS" id="PR01165">
    <property type="entry name" value="CYCOXIDASEI"/>
</dbReference>
<evidence type="ECO:0000259" key="11">
    <source>
        <dbReference type="PROSITE" id="PS50855"/>
    </source>
</evidence>
<dbReference type="EC" id="7.1.1.9" evidence="9"/>
<dbReference type="InterPro" id="IPR023615">
    <property type="entry name" value="Cyt_c_Oxase_su1_BS"/>
</dbReference>
<dbReference type="PROSITE" id="PS00077">
    <property type="entry name" value="COX1_CUB"/>
    <property type="match status" value="1"/>
</dbReference>
<keyword evidence="9" id="KW-0186">Copper</keyword>
<dbReference type="EMBL" id="KF208321">
    <property type="protein sequence ID" value="AGU60002.1"/>
    <property type="molecule type" value="Genomic_DNA"/>
</dbReference>
<dbReference type="GO" id="GO:0004129">
    <property type="term" value="F:cytochrome-c oxidase activity"/>
    <property type="evidence" value="ECO:0007669"/>
    <property type="project" value="UniProtKB-EC"/>
</dbReference>
<keyword evidence="9" id="KW-0249">Electron transport</keyword>
<dbReference type="GO" id="GO:0006119">
    <property type="term" value="P:oxidative phosphorylation"/>
    <property type="evidence" value="ECO:0007669"/>
    <property type="project" value="UniProtKB-UniPathway"/>
</dbReference>
<feature type="transmembrane region" description="Helical" evidence="10">
    <location>
        <begin position="398"/>
        <end position="423"/>
    </location>
</feature>
<feature type="transmembrane region" description="Helical" evidence="10">
    <location>
        <begin position="279"/>
        <end position="306"/>
    </location>
</feature>
<comment type="subcellular location">
    <subcellularLocation>
        <location evidence="2">Membrane</location>
        <topology evidence="2">Multi-pass membrane protein</topology>
    </subcellularLocation>
    <subcellularLocation>
        <location evidence="9">Mitochondrion inner membrane</location>
        <topology evidence="9">Multi-pass membrane protein</topology>
    </subcellularLocation>
</comment>
<keyword evidence="9" id="KW-0813">Transport</keyword>
<reference evidence="12" key="1">
    <citation type="submission" date="2013-06" db="EMBL/GenBank/DDBJ databases">
        <title>Comparative phylogenetic analysis of dicyemid parasites: is classification based on morphological traits in need of revision?</title>
        <authorList>
            <person name="Catalano S.R."/>
            <person name="Whittington I.D."/>
            <person name="Donnellan S.C."/>
            <person name="Bertozzi T."/>
            <person name="Gillanders B.M."/>
        </authorList>
    </citation>
    <scope>NUCLEOTIDE SEQUENCE</scope>
</reference>
<evidence type="ECO:0000256" key="3">
    <source>
        <dbReference type="ARBA" id="ARBA00004673"/>
    </source>
</evidence>
<geneLocation type="mitochondrion" evidence="12"/>
<evidence type="ECO:0000256" key="6">
    <source>
        <dbReference type="ARBA" id="ARBA00022692"/>
    </source>
</evidence>
<protein>
    <recommendedName>
        <fullName evidence="5 9">Cytochrome c oxidase subunit 1</fullName>
        <ecNumber evidence="9">7.1.1.9</ecNumber>
    </recommendedName>
</protein>
<sequence length="588" mass="65587">MSFRKCYYKHEYSMLTHTRAQTLVQMLYKCSSSCMHKLLRPHTMCHTRSAIMNTVIVTPLAYSPMYKDTHTRSAYTMFDVILTVNGSYSLSYVSSKGGIASCVRLPTSVMRYIGVMLSVNHIDVAMLYLMVGVFSAVLGSSMSFLFRLQLSFPVLLTSDLYNSMVTMHGLVMVFFAAMPTAIGFFANLLIPYHCNLPDLLFPRMNALSLWLLPLSLFLLLLSMAGAGWTLYPPLSTLSPNIEYSVFSLHLAGVSSLISSCNFMVTMLSTRTLSWYSLTLFCWSIILVSFLLVMSLPVLAVGITMILTDKHLSTCFYDASLGGDPLLYQHLFWFFGHPEVYVVILPVFGLFSSSIQLSSLHRIPGELSLVIAMLSIALIGSVVWAHHMFTSGLDIDTRSYFTAATMIIAVPTGIKVFTWLGSLLLMKRMSSRTLSLLQTSFLVAFSIGGTSGIILSNASVDHYMHDTYYVVAHFHLVMALSLIYGIFVGLYYVASYLAVSWSAPITGYCTAFILSSLSVFSFMHYQGYSAMPRRYFMHSDSSSHVLITLCLLVALSSFLMMLLDNLLTAMSMRGYVRTLQTLDLNTKSN</sequence>
<feature type="transmembrane region" description="Helical" evidence="10">
    <location>
        <begin position="210"/>
        <end position="231"/>
    </location>
</feature>
<feature type="transmembrane region" description="Helical" evidence="10">
    <location>
        <begin position="467"/>
        <end position="492"/>
    </location>
</feature>
<feature type="transmembrane region" description="Helical" evidence="10">
    <location>
        <begin position="544"/>
        <end position="562"/>
    </location>
</feature>
<dbReference type="GO" id="GO:0015990">
    <property type="term" value="P:electron transport coupled proton transport"/>
    <property type="evidence" value="ECO:0007669"/>
    <property type="project" value="TreeGrafter"/>
</dbReference>
<dbReference type="GO" id="GO:0022904">
    <property type="term" value="P:respiratory electron transport chain"/>
    <property type="evidence" value="ECO:0007669"/>
    <property type="project" value="TreeGrafter"/>
</dbReference>
<accession>V9P560</accession>
<feature type="domain" description="Cytochrome oxidase subunit I profile" evidence="11">
    <location>
        <begin position="108"/>
        <end position="588"/>
    </location>
</feature>
<comment type="cofactor">
    <cofactor evidence="1">
        <name>heme</name>
        <dbReference type="ChEBI" id="CHEBI:30413"/>
    </cofactor>
</comment>
<keyword evidence="9 12" id="KW-0496">Mitochondrion</keyword>
<evidence type="ECO:0000256" key="9">
    <source>
        <dbReference type="RuleBase" id="RU000369"/>
    </source>
</evidence>
<evidence type="ECO:0000256" key="8">
    <source>
        <dbReference type="ARBA" id="ARBA00023136"/>
    </source>
</evidence>
<evidence type="ECO:0000256" key="2">
    <source>
        <dbReference type="ARBA" id="ARBA00004141"/>
    </source>
</evidence>
<dbReference type="PROSITE" id="PS50855">
    <property type="entry name" value="COX1"/>
    <property type="match status" value="1"/>
</dbReference>
<keyword evidence="9" id="KW-0349">Heme</keyword>
<dbReference type="SUPFAM" id="SSF81442">
    <property type="entry name" value="Cytochrome c oxidase subunit I-like"/>
    <property type="match status" value="1"/>
</dbReference>
<feature type="transmembrane region" description="Helical" evidence="10">
    <location>
        <begin position="362"/>
        <end position="386"/>
    </location>
</feature>
<keyword evidence="8 9" id="KW-0472">Membrane</keyword>
<feature type="transmembrane region" description="Helical" evidence="10">
    <location>
        <begin position="435"/>
        <end position="455"/>
    </location>
</feature>
<name>V9P560_9BILA</name>